<proteinExistence type="inferred from homology"/>
<dbReference type="InterPro" id="IPR001104">
    <property type="entry name" value="3-oxo-5_a-steroid_4-DH_C"/>
</dbReference>
<gene>
    <name evidence="11" type="ORF">PSYICH_LOCUS6948</name>
</gene>
<organism evidence="11 12">
    <name type="scientific">Psylliodes chrysocephalus</name>
    <dbReference type="NCBI Taxonomy" id="3402493"/>
    <lineage>
        <taxon>Eukaryota</taxon>
        <taxon>Metazoa</taxon>
        <taxon>Ecdysozoa</taxon>
        <taxon>Arthropoda</taxon>
        <taxon>Hexapoda</taxon>
        <taxon>Insecta</taxon>
        <taxon>Pterygota</taxon>
        <taxon>Neoptera</taxon>
        <taxon>Endopterygota</taxon>
        <taxon>Coleoptera</taxon>
        <taxon>Polyphaga</taxon>
        <taxon>Cucujiformia</taxon>
        <taxon>Chrysomeloidea</taxon>
        <taxon>Chrysomelidae</taxon>
        <taxon>Galerucinae</taxon>
        <taxon>Alticini</taxon>
        <taxon>Psylliodes</taxon>
    </lineage>
</organism>
<accession>A0A9P0CQD0</accession>
<comment type="similarity">
    <text evidence="6 9">Belongs to the steroid 5-alpha reductase family. Polyprenal reductase subfamily.</text>
</comment>
<dbReference type="GO" id="GO:0160198">
    <property type="term" value="F:polyprenal reductase activity"/>
    <property type="evidence" value="ECO:0007669"/>
    <property type="project" value="UniProtKB-EC"/>
</dbReference>
<dbReference type="GO" id="GO:0016095">
    <property type="term" value="P:polyprenol catabolic process"/>
    <property type="evidence" value="ECO:0007669"/>
    <property type="project" value="UniProtKB-UniRule"/>
</dbReference>
<name>A0A9P0CQD0_9CUCU</name>
<dbReference type="InterPro" id="IPR039698">
    <property type="entry name" value="Dfg10/SRD5A3"/>
</dbReference>
<dbReference type="PROSITE" id="PS50244">
    <property type="entry name" value="S5A_REDUCTASE"/>
    <property type="match status" value="1"/>
</dbReference>
<evidence type="ECO:0000256" key="6">
    <source>
        <dbReference type="ARBA" id="ARBA00046320"/>
    </source>
</evidence>
<evidence type="ECO:0000313" key="12">
    <source>
        <dbReference type="Proteomes" id="UP001153636"/>
    </source>
</evidence>
<evidence type="ECO:0000259" key="10">
    <source>
        <dbReference type="Pfam" id="PF02544"/>
    </source>
</evidence>
<feature type="transmembrane region" description="Helical" evidence="9">
    <location>
        <begin position="129"/>
        <end position="149"/>
    </location>
</feature>
<feature type="transmembrane region" description="Helical" evidence="9">
    <location>
        <begin position="28"/>
        <end position="47"/>
    </location>
</feature>
<comment type="catalytic activity">
    <reaction evidence="8 9">
        <text>a di-trans,poly-cis-dolichal + NADP(+) = a di-trans,poly-cis-polyprenal + NADPH + H(+)</text>
        <dbReference type="Rhea" id="RHEA:80727"/>
        <dbReference type="Rhea" id="RHEA-COMP:19536"/>
        <dbReference type="Rhea" id="RHEA-COMP:19537"/>
        <dbReference type="ChEBI" id="CHEBI:15378"/>
        <dbReference type="ChEBI" id="CHEBI:57783"/>
        <dbReference type="ChEBI" id="CHEBI:58349"/>
        <dbReference type="ChEBI" id="CHEBI:231623"/>
        <dbReference type="ChEBI" id="CHEBI:231637"/>
        <dbReference type="EC" id="1.3.1.94"/>
    </reaction>
    <physiologicalReaction direction="right-to-left" evidence="8 9">
        <dbReference type="Rhea" id="RHEA:80729"/>
    </physiologicalReaction>
</comment>
<dbReference type="EC" id="1.3.1.94" evidence="2 9"/>
<feature type="transmembrane region" description="Helical" evidence="9">
    <location>
        <begin position="207"/>
        <end position="225"/>
    </location>
</feature>
<dbReference type="Proteomes" id="UP001153636">
    <property type="component" value="Chromosome 2"/>
</dbReference>
<dbReference type="PANTHER" id="PTHR14624:SF0">
    <property type="entry name" value="POLYPRENOL REDUCTASE"/>
    <property type="match status" value="1"/>
</dbReference>
<evidence type="ECO:0000256" key="3">
    <source>
        <dbReference type="ARBA" id="ARBA00022692"/>
    </source>
</evidence>
<dbReference type="GO" id="GO:0006488">
    <property type="term" value="P:dolichol-linked oligosaccharide biosynthetic process"/>
    <property type="evidence" value="ECO:0007669"/>
    <property type="project" value="UniProtKB-UniRule"/>
</dbReference>
<dbReference type="OrthoDB" id="5788137at2759"/>
<protein>
    <recommendedName>
        <fullName evidence="7 9">Polyprenal reductase</fullName>
        <ecNumber evidence="2 9">1.3.1.94</ecNumber>
    </recommendedName>
</protein>
<keyword evidence="9" id="KW-0256">Endoplasmic reticulum</keyword>
<evidence type="ECO:0000256" key="4">
    <source>
        <dbReference type="ARBA" id="ARBA00022989"/>
    </source>
</evidence>
<comment type="function">
    <text evidence="9">Plays a key role in early steps of protein N-linked glycosylation by being involved in the conversion of polyprenol into dolichol. Acts as a polyprenal reductase that mediates the reduction of polyprenal into dolichal in a NADP-dependent mechanism. Dolichols are required for the synthesis of dolichol-linked monosaccharides and the oligosaccharide precursor used for N-glycosylation.</text>
</comment>
<sequence length="327" mass="38222">MFKSVKNFIRNNWQNCFHTDSDMNYTQFGFSTAAASIVIGAFFVNVFEKYVPFIGEAFRYGKFGVTEKSTLICNLLLDFPKSYFKHFYCVAVICFTYGLYQATNVYIFGNDVPQHIFNFLDAVTQEDRKSNITATSVYIALCLMTLQVYRRFHDTHFVSVFGKNSRINIIHYALGMLHYPGAAIALFSEAPKFSNNTVYASNDINLLKLTVLDCLAIALFLWAWWHQYTTSKILADLRKNKNGEVITNEHKLPFGDWFEYLSSPPQVAEILMYTSITLILYKNTTWWYVYMWVIVNQVECSLLSHWWYEKTFKNFPKNRKALIPFIY</sequence>
<comment type="subcellular location">
    <subcellularLocation>
        <location evidence="1">Endomembrane system</location>
        <topology evidence="1">Multi-pass membrane protein</topology>
    </subcellularLocation>
    <subcellularLocation>
        <location evidence="9">Endoplasmic reticulum membrane</location>
    </subcellularLocation>
</comment>
<reference evidence="11" key="1">
    <citation type="submission" date="2022-01" db="EMBL/GenBank/DDBJ databases">
        <authorList>
            <person name="King R."/>
        </authorList>
    </citation>
    <scope>NUCLEOTIDE SEQUENCE</scope>
</reference>
<keyword evidence="9" id="KW-0521">NADP</keyword>
<evidence type="ECO:0000256" key="5">
    <source>
        <dbReference type="ARBA" id="ARBA00023136"/>
    </source>
</evidence>
<evidence type="ECO:0000256" key="2">
    <source>
        <dbReference type="ARBA" id="ARBA00012522"/>
    </source>
</evidence>
<dbReference type="EMBL" id="OV651814">
    <property type="protein sequence ID" value="CAH1106379.1"/>
    <property type="molecule type" value="Genomic_DNA"/>
</dbReference>
<comment type="pathway">
    <text evidence="9">Protein modification; protein glycosylation.</text>
</comment>
<evidence type="ECO:0000256" key="9">
    <source>
        <dbReference type="RuleBase" id="RU367081"/>
    </source>
</evidence>
<feature type="transmembrane region" description="Helical" evidence="9">
    <location>
        <begin position="87"/>
        <end position="109"/>
    </location>
</feature>
<keyword evidence="5 9" id="KW-0472">Membrane</keyword>
<keyword evidence="4 9" id="KW-1133">Transmembrane helix</keyword>
<keyword evidence="3 9" id="KW-0812">Transmembrane</keyword>
<dbReference type="GO" id="GO:0102389">
    <property type="term" value="F:polyprenol reductase activity"/>
    <property type="evidence" value="ECO:0007669"/>
    <property type="project" value="UniProtKB-UniRule"/>
</dbReference>
<feature type="transmembrane region" description="Helical" evidence="9">
    <location>
        <begin position="169"/>
        <end position="187"/>
    </location>
</feature>
<keyword evidence="12" id="KW-1185">Reference proteome</keyword>
<dbReference type="AlphaFoldDB" id="A0A9P0CQD0"/>
<evidence type="ECO:0000256" key="1">
    <source>
        <dbReference type="ARBA" id="ARBA00004127"/>
    </source>
</evidence>
<dbReference type="GO" id="GO:0005789">
    <property type="term" value="C:endoplasmic reticulum membrane"/>
    <property type="evidence" value="ECO:0007669"/>
    <property type="project" value="UniProtKB-SubCell"/>
</dbReference>
<dbReference type="GO" id="GO:0003865">
    <property type="term" value="F:3-oxo-5-alpha-steroid 4-dehydrogenase activity"/>
    <property type="evidence" value="ECO:0007669"/>
    <property type="project" value="TreeGrafter"/>
</dbReference>
<keyword evidence="9" id="KW-0560">Oxidoreductase</keyword>
<evidence type="ECO:0000256" key="8">
    <source>
        <dbReference type="ARBA" id="ARBA00049427"/>
    </source>
</evidence>
<dbReference type="Pfam" id="PF02544">
    <property type="entry name" value="Steroid_dh"/>
    <property type="match status" value="1"/>
</dbReference>
<feature type="domain" description="3-oxo-5-alpha-steroid 4-dehydrogenase C-terminal" evidence="10">
    <location>
        <begin position="214"/>
        <end position="327"/>
    </location>
</feature>
<dbReference type="PANTHER" id="PTHR14624">
    <property type="entry name" value="DFG10 PROTEIN"/>
    <property type="match status" value="1"/>
</dbReference>
<evidence type="ECO:0000313" key="11">
    <source>
        <dbReference type="EMBL" id="CAH1106379.1"/>
    </source>
</evidence>
<evidence type="ECO:0000256" key="7">
    <source>
        <dbReference type="ARBA" id="ARBA00047186"/>
    </source>
</evidence>